<dbReference type="AlphaFoldDB" id="A0AAE2CRA7"/>
<feature type="region of interest" description="Disordered" evidence="2">
    <location>
        <begin position="1"/>
        <end position="111"/>
    </location>
</feature>
<feature type="compositionally biased region" description="Basic residues" evidence="2">
    <location>
        <begin position="1"/>
        <end position="12"/>
    </location>
</feature>
<dbReference type="InterPro" id="IPR007573">
    <property type="entry name" value="QWRF"/>
</dbReference>
<evidence type="ECO:0000256" key="1">
    <source>
        <dbReference type="ARBA" id="ARBA00010016"/>
    </source>
</evidence>
<sequence length="362" mass="41101">MEKSQYRRHQHVAARGGDSPRLFRSKSGSTAVEFSSPPETSTFTSKYSRSSKRVEISRTSAKKTQRKQEAADAGEDGGLVRFMPRSMSKIEVPRRTRSASTSPSAWALSPGRSLPCSSPAPVAVAPVPKSPASYEKLMKQESKGGVDGVLKYFRQKKVSPLLEEEYRRFRVVYNRLLQWRFANARAEASMAAVNRVAQKKLLNGWARICVIRNLMMEKRALIQKLKHQLKLYHVINSEMRLLNEWSRLEPKNVEAVGRVVRKLSAISLCLPLVQNAEGDVMSVYDAMSMAMGVMEGMEAMILDMHWQVERTCYLLTELSVMLKQQQQFFEELEKRVSIVASLEVQEKSLRVHHIQLVKEVNG</sequence>
<name>A0AAE2CRA7_9LAMI</name>
<dbReference type="PANTHER" id="PTHR31807">
    <property type="entry name" value="AUGMIN FAMILY MEMBER"/>
    <property type="match status" value="1"/>
</dbReference>
<proteinExistence type="inferred from homology"/>
<dbReference type="GO" id="GO:0051225">
    <property type="term" value="P:spindle assembly"/>
    <property type="evidence" value="ECO:0007669"/>
    <property type="project" value="TreeGrafter"/>
</dbReference>
<dbReference type="EMBL" id="JACGWO010000003">
    <property type="protein sequence ID" value="KAK4431661.1"/>
    <property type="molecule type" value="Genomic_DNA"/>
</dbReference>
<evidence type="ECO:0000313" key="3">
    <source>
        <dbReference type="EMBL" id="KAK4431661.1"/>
    </source>
</evidence>
<dbReference type="GO" id="GO:0008017">
    <property type="term" value="F:microtubule binding"/>
    <property type="evidence" value="ECO:0007669"/>
    <property type="project" value="TreeGrafter"/>
</dbReference>
<organism evidence="3 4">
    <name type="scientific">Sesamum alatum</name>
    <dbReference type="NCBI Taxonomy" id="300844"/>
    <lineage>
        <taxon>Eukaryota</taxon>
        <taxon>Viridiplantae</taxon>
        <taxon>Streptophyta</taxon>
        <taxon>Embryophyta</taxon>
        <taxon>Tracheophyta</taxon>
        <taxon>Spermatophyta</taxon>
        <taxon>Magnoliopsida</taxon>
        <taxon>eudicotyledons</taxon>
        <taxon>Gunneridae</taxon>
        <taxon>Pentapetalae</taxon>
        <taxon>asterids</taxon>
        <taxon>lamiids</taxon>
        <taxon>Lamiales</taxon>
        <taxon>Pedaliaceae</taxon>
        <taxon>Sesamum</taxon>
    </lineage>
</organism>
<comment type="caution">
    <text evidence="3">The sequence shown here is derived from an EMBL/GenBank/DDBJ whole genome shotgun (WGS) entry which is preliminary data.</text>
</comment>
<reference evidence="3" key="1">
    <citation type="submission" date="2020-06" db="EMBL/GenBank/DDBJ databases">
        <authorList>
            <person name="Li T."/>
            <person name="Hu X."/>
            <person name="Zhang T."/>
            <person name="Song X."/>
            <person name="Zhang H."/>
            <person name="Dai N."/>
            <person name="Sheng W."/>
            <person name="Hou X."/>
            <person name="Wei L."/>
        </authorList>
    </citation>
    <scope>NUCLEOTIDE SEQUENCE</scope>
    <source>
        <strain evidence="3">3651</strain>
        <tissue evidence="3">Leaf</tissue>
    </source>
</reference>
<gene>
    <name evidence="3" type="ORF">Salat_0928200</name>
</gene>
<protein>
    <submittedName>
        <fullName evidence="3">QWRF motif-containing protein 7</fullName>
    </submittedName>
</protein>
<comment type="similarity">
    <text evidence="1">Belongs to the QWRF family.</text>
</comment>
<accession>A0AAE2CRA7</accession>
<dbReference type="PANTHER" id="PTHR31807:SF27">
    <property type="entry name" value="QWRF MOTIF-CONTAINING PROTEIN 7"/>
    <property type="match status" value="1"/>
</dbReference>
<dbReference type="Proteomes" id="UP001293254">
    <property type="component" value="Unassembled WGS sequence"/>
</dbReference>
<evidence type="ECO:0000256" key="2">
    <source>
        <dbReference type="SAM" id="MobiDB-lite"/>
    </source>
</evidence>
<keyword evidence="4" id="KW-1185">Reference proteome</keyword>
<evidence type="ECO:0000313" key="4">
    <source>
        <dbReference type="Proteomes" id="UP001293254"/>
    </source>
</evidence>
<dbReference type="GO" id="GO:0005737">
    <property type="term" value="C:cytoplasm"/>
    <property type="evidence" value="ECO:0007669"/>
    <property type="project" value="TreeGrafter"/>
</dbReference>
<dbReference type="Pfam" id="PF04484">
    <property type="entry name" value="QWRF"/>
    <property type="match status" value="1"/>
</dbReference>
<reference evidence="3" key="2">
    <citation type="journal article" date="2024" name="Plant">
        <title>Genomic evolution and insights into agronomic trait innovations of Sesamum species.</title>
        <authorList>
            <person name="Miao H."/>
            <person name="Wang L."/>
            <person name="Qu L."/>
            <person name="Liu H."/>
            <person name="Sun Y."/>
            <person name="Le M."/>
            <person name="Wang Q."/>
            <person name="Wei S."/>
            <person name="Zheng Y."/>
            <person name="Lin W."/>
            <person name="Duan Y."/>
            <person name="Cao H."/>
            <person name="Xiong S."/>
            <person name="Wang X."/>
            <person name="Wei L."/>
            <person name="Li C."/>
            <person name="Ma Q."/>
            <person name="Ju M."/>
            <person name="Zhao R."/>
            <person name="Li G."/>
            <person name="Mu C."/>
            <person name="Tian Q."/>
            <person name="Mei H."/>
            <person name="Zhang T."/>
            <person name="Gao T."/>
            <person name="Zhang H."/>
        </authorList>
    </citation>
    <scope>NUCLEOTIDE SEQUENCE</scope>
    <source>
        <strain evidence="3">3651</strain>
    </source>
</reference>
<dbReference type="GO" id="GO:0005880">
    <property type="term" value="C:nuclear microtubule"/>
    <property type="evidence" value="ECO:0007669"/>
    <property type="project" value="TreeGrafter"/>
</dbReference>
<feature type="compositionally biased region" description="Low complexity" evidence="2">
    <location>
        <begin position="33"/>
        <end position="45"/>
    </location>
</feature>